<dbReference type="InterPro" id="IPR008266">
    <property type="entry name" value="Tyr_kinase_AS"/>
</dbReference>
<dbReference type="GO" id="GO:0004672">
    <property type="term" value="F:protein kinase activity"/>
    <property type="evidence" value="ECO:0007669"/>
    <property type="project" value="InterPro"/>
</dbReference>
<comment type="caution">
    <text evidence="1">The sequence shown here is derived from an EMBL/GenBank/DDBJ whole genome shotgun (WGS) entry which is preliminary data.</text>
</comment>
<dbReference type="EMBL" id="APLQ01000010">
    <property type="protein sequence ID" value="ENO16777.1"/>
    <property type="molecule type" value="Genomic_DNA"/>
</dbReference>
<dbReference type="PATRIC" id="fig|626887.3.peg.726"/>
<dbReference type="eggNOG" id="COG0515">
    <property type="taxonomic scope" value="Bacteria"/>
</dbReference>
<accession>N6X018</accession>
<organism evidence="1 2">
    <name type="scientific">Marinobacter nanhaiticus D15-8W</name>
    <dbReference type="NCBI Taxonomy" id="626887"/>
    <lineage>
        <taxon>Bacteria</taxon>
        <taxon>Pseudomonadati</taxon>
        <taxon>Pseudomonadota</taxon>
        <taxon>Gammaproteobacteria</taxon>
        <taxon>Pseudomonadales</taxon>
        <taxon>Marinobacteraceae</taxon>
        <taxon>Marinobacter</taxon>
    </lineage>
</organism>
<protein>
    <recommendedName>
        <fullName evidence="3">Protein kinase domain-containing protein</fullName>
    </recommendedName>
</protein>
<evidence type="ECO:0008006" key="3">
    <source>
        <dbReference type="Google" id="ProtNLM"/>
    </source>
</evidence>
<dbReference type="HOGENOM" id="CLU_1266482_0_0_6"/>
<dbReference type="InterPro" id="IPR011009">
    <property type="entry name" value="Kinase-like_dom_sf"/>
</dbReference>
<gene>
    <name evidence="1" type="ORF">J057_03695</name>
</gene>
<reference evidence="1 2" key="1">
    <citation type="journal article" date="2013" name="Genome Announc.">
        <title>Genome Sequence of the Polycyclic Aromatic Hydrocarbon-Degrading Bacterium Strain Marinobacter nanhaiticus D15-8WT.</title>
        <authorList>
            <person name="Cui Z."/>
            <person name="Gao W."/>
            <person name="Li Q."/>
            <person name="Xu G."/>
            <person name="Zheng L."/>
        </authorList>
    </citation>
    <scope>NUCLEOTIDE SEQUENCE [LARGE SCALE GENOMIC DNA]</scope>
    <source>
        <strain evidence="1 2">D15-8W</strain>
    </source>
</reference>
<keyword evidence="2" id="KW-1185">Reference proteome</keyword>
<evidence type="ECO:0000313" key="1">
    <source>
        <dbReference type="EMBL" id="ENO16777.1"/>
    </source>
</evidence>
<dbReference type="Proteomes" id="UP000013165">
    <property type="component" value="Unassembled WGS sequence"/>
</dbReference>
<sequence>MLSHPDCSCLADAPLKRLSLQTGEGFLKADVFIALHDGKPVICKDYQKFRGSWLSWPAQFLVRREARMLEYLSDWPHSPRLIGVMGKLVLMLEYVPGELLSEYMGSGSPLCFSQLVAAMQSLHKLSITHNDVRGNNIILGQDRVVLIDFAGALRGRGPGRFLLSPLRRADMAHLLKYKRRLAGEEATEEEKRRYRKASWIGMLQRLWKKRLLPHLKRRPSESGDSVSRP</sequence>
<dbReference type="AlphaFoldDB" id="N6X018"/>
<dbReference type="OrthoDB" id="9801841at2"/>
<proteinExistence type="predicted"/>
<dbReference type="PROSITE" id="PS00109">
    <property type="entry name" value="PROTEIN_KINASE_TYR"/>
    <property type="match status" value="1"/>
</dbReference>
<dbReference type="STRING" id="626887.J057_03695"/>
<dbReference type="SUPFAM" id="SSF56112">
    <property type="entry name" value="Protein kinase-like (PK-like)"/>
    <property type="match status" value="1"/>
</dbReference>
<name>N6X018_9GAMM</name>
<dbReference type="RefSeq" id="WP_004583287.1">
    <property type="nucleotide sequence ID" value="NZ_AP028878.1"/>
</dbReference>
<dbReference type="Gene3D" id="1.10.510.10">
    <property type="entry name" value="Transferase(Phosphotransferase) domain 1"/>
    <property type="match status" value="1"/>
</dbReference>
<evidence type="ECO:0000313" key="2">
    <source>
        <dbReference type="Proteomes" id="UP000013165"/>
    </source>
</evidence>